<feature type="domain" description="NFACT RNA-binding" evidence="2">
    <location>
        <begin position="404"/>
        <end position="500"/>
    </location>
</feature>
<dbReference type="GO" id="GO:0000049">
    <property type="term" value="F:tRNA binding"/>
    <property type="evidence" value="ECO:0007669"/>
    <property type="project" value="TreeGrafter"/>
</dbReference>
<dbReference type="EMBL" id="SEWY01000004">
    <property type="protein sequence ID" value="TBH71834.1"/>
    <property type="molecule type" value="Genomic_DNA"/>
</dbReference>
<accession>A0A4Q9B9E2</accession>
<gene>
    <name evidence="3" type="ORF">EWU20_08365</name>
</gene>
<dbReference type="InterPro" id="IPR051608">
    <property type="entry name" value="RQC_Subunit_NEMF"/>
</dbReference>
<evidence type="ECO:0000256" key="1">
    <source>
        <dbReference type="SAM" id="Coils"/>
    </source>
</evidence>
<reference evidence="3 4" key="1">
    <citation type="submission" date="2019-02" db="EMBL/GenBank/DDBJ databases">
        <title>Genome of a new Bacteroidetes strain.</title>
        <authorList>
            <person name="Pitt A."/>
        </authorList>
    </citation>
    <scope>NUCLEOTIDE SEQUENCE [LARGE SCALE GENOMIC DNA]</scope>
    <source>
        <strain evidence="3 4">103A-SOEBACH</strain>
    </source>
</reference>
<organism evidence="3 4">
    <name type="scientific">Aquirufa antheringensis</name>
    <dbReference type="NCBI Taxonomy" id="2516559"/>
    <lineage>
        <taxon>Bacteria</taxon>
        <taxon>Pseudomonadati</taxon>
        <taxon>Bacteroidota</taxon>
        <taxon>Cytophagia</taxon>
        <taxon>Cytophagales</taxon>
        <taxon>Flectobacillaceae</taxon>
        <taxon>Aquirufa</taxon>
    </lineage>
</organism>
<sequence>MHNNYYFLRILSTHLRQILMYARLKQCFSQEKDELVLGFERQNGDDFYIKCSLGPQFSSLQFPDSFHRAGRNSIDLFSDLLLAEVQEVEMYENERAFGIHFLGNYVLVFKLFGNRANLILYRDGEYDSQFQKRLKKDDELALNSISRSIDQSFEALQAADGEYFPLFPTLGKEGQAWLAAQGYENLHLKDRWALLQKMLQILDEGTFYVVSTPKGIGFTLFPPSSDPLFQTTDPIAALNQFYVLHYSVGEFTREKRQIQEGLERNLAKSQLYLQELQKQKVIRETNVPFEEIGNILMAFLHLIPEGESKVVLDDFYRNQPITIKLNSTLSPAANAENYYRKGKNFSKELAHWEENIARKQQEIAEIQQRIASLESVETRKGLKPFLALATDKKSTEELPFKQFEIEGWVIWVGKNAKNNDLLTLKYAKKQDIWLHARDVSGSHVIVRNPQNKTVPAFVIEKAASLAAYFSKRQTESLCPVIVTSKKYVRKTKDLLPGMVIVDREEEVVLVKPELWN</sequence>
<protein>
    <submittedName>
        <fullName evidence="3">DUF814 domain-containing protein</fullName>
    </submittedName>
</protein>
<keyword evidence="1" id="KW-0175">Coiled coil</keyword>
<dbReference type="AlphaFoldDB" id="A0A4Q9B9E2"/>
<comment type="caution">
    <text evidence="3">The sequence shown here is derived from an EMBL/GenBank/DDBJ whole genome shotgun (WGS) entry which is preliminary data.</text>
</comment>
<feature type="coiled-coil region" evidence="1">
    <location>
        <begin position="342"/>
        <end position="376"/>
    </location>
</feature>
<dbReference type="Proteomes" id="UP000293583">
    <property type="component" value="Unassembled WGS sequence"/>
</dbReference>
<dbReference type="PANTHER" id="PTHR15239">
    <property type="entry name" value="NUCLEAR EXPORT MEDIATOR FACTOR NEMF"/>
    <property type="match status" value="1"/>
</dbReference>
<keyword evidence="4" id="KW-1185">Reference proteome</keyword>
<name>A0A4Q9B9E2_9BACT</name>
<dbReference type="Pfam" id="PF05670">
    <property type="entry name" value="NFACT-R_1"/>
    <property type="match status" value="1"/>
</dbReference>
<evidence type="ECO:0000313" key="4">
    <source>
        <dbReference type="Proteomes" id="UP000293583"/>
    </source>
</evidence>
<dbReference type="Pfam" id="PF05833">
    <property type="entry name" value="NFACT_N"/>
    <property type="match status" value="1"/>
</dbReference>
<dbReference type="GO" id="GO:1990112">
    <property type="term" value="C:RQC complex"/>
    <property type="evidence" value="ECO:0007669"/>
    <property type="project" value="TreeGrafter"/>
</dbReference>
<proteinExistence type="predicted"/>
<evidence type="ECO:0000259" key="2">
    <source>
        <dbReference type="Pfam" id="PF05670"/>
    </source>
</evidence>
<dbReference type="InterPro" id="IPR008532">
    <property type="entry name" value="NFACT_RNA-bd"/>
</dbReference>
<dbReference type="GO" id="GO:0072344">
    <property type="term" value="P:rescue of stalled ribosome"/>
    <property type="evidence" value="ECO:0007669"/>
    <property type="project" value="TreeGrafter"/>
</dbReference>
<evidence type="ECO:0000313" key="3">
    <source>
        <dbReference type="EMBL" id="TBH71834.1"/>
    </source>
</evidence>
<dbReference type="GO" id="GO:0043023">
    <property type="term" value="F:ribosomal large subunit binding"/>
    <property type="evidence" value="ECO:0007669"/>
    <property type="project" value="TreeGrafter"/>
</dbReference>
<dbReference type="PANTHER" id="PTHR15239:SF6">
    <property type="entry name" value="RIBOSOME QUALITY CONTROL COMPLEX SUBUNIT NEMF"/>
    <property type="match status" value="1"/>
</dbReference>
<dbReference type="Gene3D" id="2.30.310.10">
    <property type="entry name" value="ibrinogen binding protein from staphylococcus aureus domain"/>
    <property type="match status" value="1"/>
</dbReference>